<dbReference type="InterPro" id="IPR011009">
    <property type="entry name" value="Kinase-like_dom_sf"/>
</dbReference>
<sequence length="207" mass="23708">MKIRNRNAKERKEEGQRRTHEESDGDEPTRANTCKRSRGRLASGMMTDERGGFVPDKPSASERLAVYLASWAGKAIGKGDPGYVMKIFKEDPLTQTEIDGLKRVRQYVKVDEKEKAIVMVEARGKTLEKLLKDHPEGGEELLERCIPKIAAEAARIAHTYDIYHGDLHEGNIRKDKEIRKQKFKEDVAAIQKYLKSMEHLWLGNIYE</sequence>
<keyword evidence="3" id="KW-1185">Reference proteome</keyword>
<organism evidence="2 3">
    <name type="scientific">Rhodocollybia butyracea</name>
    <dbReference type="NCBI Taxonomy" id="206335"/>
    <lineage>
        <taxon>Eukaryota</taxon>
        <taxon>Fungi</taxon>
        <taxon>Dikarya</taxon>
        <taxon>Basidiomycota</taxon>
        <taxon>Agaricomycotina</taxon>
        <taxon>Agaricomycetes</taxon>
        <taxon>Agaricomycetidae</taxon>
        <taxon>Agaricales</taxon>
        <taxon>Marasmiineae</taxon>
        <taxon>Omphalotaceae</taxon>
        <taxon>Rhodocollybia</taxon>
    </lineage>
</organism>
<protein>
    <recommendedName>
        <fullName evidence="4">Protein kinase domain-containing protein</fullName>
    </recommendedName>
</protein>
<proteinExistence type="predicted"/>
<evidence type="ECO:0000256" key="1">
    <source>
        <dbReference type="SAM" id="MobiDB-lite"/>
    </source>
</evidence>
<comment type="caution">
    <text evidence="2">The sequence shown here is derived from an EMBL/GenBank/DDBJ whole genome shotgun (WGS) entry which is preliminary data.</text>
</comment>
<gene>
    <name evidence="2" type="ORF">BDP27DRAFT_1530128</name>
</gene>
<dbReference type="EMBL" id="JADNRY010000064">
    <property type="protein sequence ID" value="KAF9068170.1"/>
    <property type="molecule type" value="Genomic_DNA"/>
</dbReference>
<reference evidence="2" key="1">
    <citation type="submission" date="2020-11" db="EMBL/GenBank/DDBJ databases">
        <authorList>
            <consortium name="DOE Joint Genome Institute"/>
            <person name="Ahrendt S."/>
            <person name="Riley R."/>
            <person name="Andreopoulos W."/>
            <person name="Labutti K."/>
            <person name="Pangilinan J."/>
            <person name="Ruiz-Duenas F.J."/>
            <person name="Barrasa J.M."/>
            <person name="Sanchez-Garcia M."/>
            <person name="Camarero S."/>
            <person name="Miyauchi S."/>
            <person name="Serrano A."/>
            <person name="Linde D."/>
            <person name="Babiker R."/>
            <person name="Drula E."/>
            <person name="Ayuso-Fernandez I."/>
            <person name="Pacheco R."/>
            <person name="Padilla G."/>
            <person name="Ferreira P."/>
            <person name="Barriuso J."/>
            <person name="Kellner H."/>
            <person name="Castanera R."/>
            <person name="Alfaro M."/>
            <person name="Ramirez L."/>
            <person name="Pisabarro A.G."/>
            <person name="Kuo A."/>
            <person name="Tritt A."/>
            <person name="Lipzen A."/>
            <person name="He G."/>
            <person name="Yan M."/>
            <person name="Ng V."/>
            <person name="Cullen D."/>
            <person name="Martin F."/>
            <person name="Rosso M.-N."/>
            <person name="Henrissat B."/>
            <person name="Hibbett D."/>
            <person name="Martinez A.T."/>
            <person name="Grigoriev I.V."/>
        </authorList>
    </citation>
    <scope>NUCLEOTIDE SEQUENCE</scope>
    <source>
        <strain evidence="2">AH 40177</strain>
    </source>
</reference>
<dbReference type="Proteomes" id="UP000772434">
    <property type="component" value="Unassembled WGS sequence"/>
</dbReference>
<evidence type="ECO:0000313" key="3">
    <source>
        <dbReference type="Proteomes" id="UP000772434"/>
    </source>
</evidence>
<dbReference type="SUPFAM" id="SSF56112">
    <property type="entry name" value="Protein kinase-like (PK-like)"/>
    <property type="match status" value="1"/>
</dbReference>
<accession>A0A9P5PU70</accession>
<feature type="compositionally biased region" description="Basic and acidic residues" evidence="1">
    <location>
        <begin position="7"/>
        <end position="22"/>
    </location>
</feature>
<dbReference type="AlphaFoldDB" id="A0A9P5PU70"/>
<evidence type="ECO:0000313" key="2">
    <source>
        <dbReference type="EMBL" id="KAF9068170.1"/>
    </source>
</evidence>
<feature type="region of interest" description="Disordered" evidence="1">
    <location>
        <begin position="1"/>
        <end position="56"/>
    </location>
</feature>
<evidence type="ECO:0008006" key="4">
    <source>
        <dbReference type="Google" id="ProtNLM"/>
    </source>
</evidence>
<name>A0A9P5PU70_9AGAR</name>